<comment type="caution">
    <text evidence="4">The sequence shown here is derived from an EMBL/GenBank/DDBJ whole genome shotgun (WGS) entry which is preliminary data.</text>
</comment>
<dbReference type="PRINTS" id="PR00080">
    <property type="entry name" value="SDRFAMILY"/>
</dbReference>
<dbReference type="InterPro" id="IPR036291">
    <property type="entry name" value="NAD(P)-bd_dom_sf"/>
</dbReference>
<accession>A0ABX1RLI9</accession>
<keyword evidence="2" id="KW-0560">Oxidoreductase</keyword>
<evidence type="ECO:0000256" key="2">
    <source>
        <dbReference type="ARBA" id="ARBA00023002"/>
    </source>
</evidence>
<dbReference type="InterPro" id="IPR023985">
    <property type="entry name" value="SDR_subfam_1"/>
</dbReference>
<dbReference type="PANTHER" id="PTHR24321:SF8">
    <property type="entry name" value="ESTRADIOL 17-BETA-DEHYDROGENASE 8-RELATED"/>
    <property type="match status" value="1"/>
</dbReference>
<organism evidence="4 5">
    <name type="scientific">Pseudonocardia xinjiangensis</name>
    <dbReference type="NCBI Taxonomy" id="75289"/>
    <lineage>
        <taxon>Bacteria</taxon>
        <taxon>Bacillati</taxon>
        <taxon>Actinomycetota</taxon>
        <taxon>Actinomycetes</taxon>
        <taxon>Pseudonocardiales</taxon>
        <taxon>Pseudonocardiaceae</taxon>
        <taxon>Pseudonocardia</taxon>
    </lineage>
</organism>
<keyword evidence="3" id="KW-0520">NAD</keyword>
<dbReference type="Proteomes" id="UP001296706">
    <property type="component" value="Unassembled WGS sequence"/>
</dbReference>
<dbReference type="PRINTS" id="PR00081">
    <property type="entry name" value="GDHRDH"/>
</dbReference>
<dbReference type="PROSITE" id="PS00061">
    <property type="entry name" value="ADH_SHORT"/>
    <property type="match status" value="1"/>
</dbReference>
<dbReference type="EMBL" id="JAAXKY010000094">
    <property type="protein sequence ID" value="NMH80245.1"/>
    <property type="molecule type" value="Genomic_DNA"/>
</dbReference>
<evidence type="ECO:0000313" key="5">
    <source>
        <dbReference type="Proteomes" id="UP001296706"/>
    </source>
</evidence>
<protein>
    <submittedName>
        <fullName evidence="4">Mycofactocin-coupled SDR family oxidoreductase</fullName>
    </submittedName>
</protein>
<gene>
    <name evidence="4" type="ORF">HF577_24555</name>
</gene>
<dbReference type="Pfam" id="PF13561">
    <property type="entry name" value="adh_short_C2"/>
    <property type="match status" value="1"/>
</dbReference>
<dbReference type="NCBIfam" id="TIGR03971">
    <property type="entry name" value="SDR_subfam_1"/>
    <property type="match status" value="1"/>
</dbReference>
<dbReference type="Gene3D" id="3.40.50.720">
    <property type="entry name" value="NAD(P)-binding Rossmann-like Domain"/>
    <property type="match status" value="1"/>
</dbReference>
<name>A0ABX1RLI9_9PSEU</name>
<dbReference type="InterPro" id="IPR020904">
    <property type="entry name" value="Sc_DH/Rdtase_CS"/>
</dbReference>
<evidence type="ECO:0000313" key="4">
    <source>
        <dbReference type="EMBL" id="NMH80245.1"/>
    </source>
</evidence>
<proteinExistence type="inferred from homology"/>
<dbReference type="InterPro" id="IPR002347">
    <property type="entry name" value="SDR_fam"/>
</dbReference>
<dbReference type="PANTHER" id="PTHR24321">
    <property type="entry name" value="DEHYDROGENASES, SHORT CHAIN"/>
    <property type="match status" value="1"/>
</dbReference>
<dbReference type="CDD" id="cd05233">
    <property type="entry name" value="SDR_c"/>
    <property type="match status" value="1"/>
</dbReference>
<comment type="similarity">
    <text evidence="1">Belongs to the short-chain dehydrogenases/reductases (SDR) family.</text>
</comment>
<dbReference type="SUPFAM" id="SSF51735">
    <property type="entry name" value="NAD(P)-binding Rossmann-fold domains"/>
    <property type="match status" value="1"/>
</dbReference>
<keyword evidence="5" id="KW-1185">Reference proteome</keyword>
<sequence length="278" mass="29162">MEGKIAFITGAARGQGRAHAVRLASEGADIIATDIAAPVDTVRSPAATPEDLAETVEAVKALDRRVVSFVADVRDQDALSTGLDAAVAELGGLDVVVANAGIMNALAPSWQLDEVQWQTMIDVNLTGVWHTVKAAVPSLIERGPGGSVILTSSIAGLRGLPYLSHYTAAKHGLVGLATALANELAPHRIRVNTVHPTNARTPMLDNPLAARNFRPDLDDPTFEDAAPVLAATNMWDVPYVEAEDVANAVLFLASAESRYITGISLPVDLGMTTKFSGA</sequence>
<reference evidence="4 5" key="1">
    <citation type="submission" date="2020-04" db="EMBL/GenBank/DDBJ databases">
        <authorList>
            <person name="Klaysubun C."/>
            <person name="Duangmal K."/>
            <person name="Lipun K."/>
        </authorList>
    </citation>
    <scope>NUCLEOTIDE SEQUENCE [LARGE SCALE GENOMIC DNA]</scope>
    <source>
        <strain evidence="4 5">JCM 11839</strain>
    </source>
</reference>
<evidence type="ECO:0000256" key="3">
    <source>
        <dbReference type="ARBA" id="ARBA00023027"/>
    </source>
</evidence>
<evidence type="ECO:0000256" key="1">
    <source>
        <dbReference type="ARBA" id="ARBA00006484"/>
    </source>
</evidence>
<dbReference type="NCBIfam" id="NF009467">
    <property type="entry name" value="PRK12826.1-3"/>
    <property type="match status" value="1"/>
</dbReference>